<keyword evidence="3" id="KW-0804">Transcription</keyword>
<evidence type="ECO:0000256" key="5">
    <source>
        <dbReference type="SAM" id="Phobius"/>
    </source>
</evidence>
<evidence type="ECO:0000313" key="10">
    <source>
        <dbReference type="Proteomes" id="UP000030700"/>
    </source>
</evidence>
<dbReference type="GO" id="GO:0007165">
    <property type="term" value="P:signal transduction"/>
    <property type="evidence" value="ECO:0007669"/>
    <property type="project" value="InterPro"/>
</dbReference>
<evidence type="ECO:0000256" key="4">
    <source>
        <dbReference type="SAM" id="Coils"/>
    </source>
</evidence>
<feature type="transmembrane region" description="Helical" evidence="5">
    <location>
        <begin position="160"/>
        <end position="183"/>
    </location>
</feature>
<dbReference type="SUPFAM" id="SSF158472">
    <property type="entry name" value="HAMP domain-like"/>
    <property type="match status" value="1"/>
</dbReference>
<evidence type="ECO:0000313" key="9">
    <source>
        <dbReference type="EMBL" id="GAK51386.1"/>
    </source>
</evidence>
<sequence>MSMLTTFSRSITWKIHLTMIVSILLVMTMMGGTRYWFERRAIYADALATAKQIAKRLEQALIQPVWEFDDRQIELVIALEMSSPHVAAIIFEAQRQQIKIGQIRAADGVISRYQEAQDRDGLLSKHFQIVDTTIRRQDYQMGTVKIYLTDRGIRQELFRIVAHLGGQFFALSCALYLALFWGIRYVILRPIAMVDATVQRFAAKEFETRVPVRSRDELGRLAERLNSMAETIGTYQRDLEAKVRERTQQLEESNSFQIQLRTVVEQQRDQLAHRMQELEEALTQKQTAYAELEEMEQRFRTLADDLPSVIAEIDLNGKFIYLNHAGQEFFAISSDDAARGISLDRFLPDGEHEQFRQRLNECKYGGTEQNFQNTFISADKKQHVAIFKTSPIFHQHRVTGLRMAILEVHATLDLLVMPGEAFYAAHDISDREKEVLTHLVKGLKNKEIGEKLYITEITVKKHVSSILQKTDCKNRQELLELLKRFSPKAS</sequence>
<dbReference type="PROSITE" id="PS00622">
    <property type="entry name" value="HTH_LUXR_1"/>
    <property type="match status" value="1"/>
</dbReference>
<dbReference type="PANTHER" id="PTHR44688">
    <property type="entry name" value="DNA-BINDING TRANSCRIPTIONAL ACTIVATOR DEVR_DOSR"/>
    <property type="match status" value="1"/>
</dbReference>
<dbReference type="SUPFAM" id="SSF55785">
    <property type="entry name" value="PYP-like sensor domain (PAS domain)"/>
    <property type="match status" value="1"/>
</dbReference>
<dbReference type="Pfam" id="PF00196">
    <property type="entry name" value="GerE"/>
    <property type="match status" value="1"/>
</dbReference>
<name>A0A081BLX0_9BACT</name>
<feature type="domain" description="HTH luxR-type" evidence="6">
    <location>
        <begin position="421"/>
        <end position="486"/>
    </location>
</feature>
<dbReference type="Gene3D" id="6.10.340.10">
    <property type="match status" value="1"/>
</dbReference>
<feature type="transmembrane region" description="Helical" evidence="5">
    <location>
        <begin position="15"/>
        <end position="37"/>
    </location>
</feature>
<evidence type="ECO:0000259" key="8">
    <source>
        <dbReference type="PROSITE" id="PS50885"/>
    </source>
</evidence>
<evidence type="ECO:0000256" key="3">
    <source>
        <dbReference type="ARBA" id="ARBA00023163"/>
    </source>
</evidence>
<evidence type="ECO:0000259" key="6">
    <source>
        <dbReference type="PROSITE" id="PS50043"/>
    </source>
</evidence>
<feature type="domain" description="PAS" evidence="7">
    <location>
        <begin position="295"/>
        <end position="366"/>
    </location>
</feature>
<dbReference type="InterPro" id="IPR016032">
    <property type="entry name" value="Sig_transdc_resp-reg_C-effctor"/>
</dbReference>
<dbReference type="SMART" id="SM00091">
    <property type="entry name" value="PAS"/>
    <property type="match status" value="1"/>
</dbReference>
<keyword evidence="5" id="KW-1133">Transmembrane helix</keyword>
<proteinExistence type="predicted"/>
<dbReference type="SMART" id="SM00421">
    <property type="entry name" value="HTH_LUXR"/>
    <property type="match status" value="1"/>
</dbReference>
<protein>
    <submittedName>
        <fullName evidence="9">Transcriptional regulator, LuxR family</fullName>
    </submittedName>
</protein>
<dbReference type="Gene3D" id="1.10.10.10">
    <property type="entry name" value="Winged helix-like DNA-binding domain superfamily/Winged helix DNA-binding domain"/>
    <property type="match status" value="1"/>
</dbReference>
<dbReference type="PANTHER" id="PTHR44688:SF16">
    <property type="entry name" value="DNA-BINDING TRANSCRIPTIONAL ACTIVATOR DEVR_DOSR"/>
    <property type="match status" value="1"/>
</dbReference>
<organism evidence="9">
    <name type="scientific">Candidatus Moduliflexus flocculans</name>
    <dbReference type="NCBI Taxonomy" id="1499966"/>
    <lineage>
        <taxon>Bacteria</taxon>
        <taxon>Candidatus Moduliflexota</taxon>
        <taxon>Candidatus Moduliflexia</taxon>
        <taxon>Candidatus Moduliflexales</taxon>
        <taxon>Candidatus Moduliflexaceae</taxon>
    </lineage>
</organism>
<dbReference type="GO" id="GO:0016020">
    <property type="term" value="C:membrane"/>
    <property type="evidence" value="ECO:0007669"/>
    <property type="project" value="InterPro"/>
</dbReference>
<dbReference type="InterPro" id="IPR000014">
    <property type="entry name" value="PAS"/>
</dbReference>
<dbReference type="Gene3D" id="3.30.450.20">
    <property type="entry name" value="PAS domain"/>
    <property type="match status" value="1"/>
</dbReference>
<dbReference type="EMBL" id="DF820457">
    <property type="protein sequence ID" value="GAK51386.1"/>
    <property type="molecule type" value="Genomic_DNA"/>
</dbReference>
<dbReference type="Pfam" id="PF00672">
    <property type="entry name" value="HAMP"/>
    <property type="match status" value="1"/>
</dbReference>
<dbReference type="NCBIfam" id="TIGR00229">
    <property type="entry name" value="sensory_box"/>
    <property type="match status" value="1"/>
</dbReference>
<reference evidence="9" key="1">
    <citation type="journal article" date="2015" name="PeerJ">
        <title>First genomic representation of candidate bacterial phylum KSB3 points to enhanced environmental sensing as a trigger of wastewater bulking.</title>
        <authorList>
            <person name="Sekiguchi Y."/>
            <person name="Ohashi A."/>
            <person name="Parks D.H."/>
            <person name="Yamauchi T."/>
            <person name="Tyson G.W."/>
            <person name="Hugenholtz P."/>
        </authorList>
    </citation>
    <scope>NUCLEOTIDE SEQUENCE [LARGE SCALE GENOMIC DNA]</scope>
</reference>
<keyword evidence="5" id="KW-0812">Transmembrane</keyword>
<dbReference type="HOGENOM" id="CLU_556284_0_0_0"/>
<dbReference type="Pfam" id="PF08448">
    <property type="entry name" value="PAS_4"/>
    <property type="match status" value="1"/>
</dbReference>
<dbReference type="AlphaFoldDB" id="A0A081BLX0"/>
<dbReference type="Proteomes" id="UP000030700">
    <property type="component" value="Unassembled WGS sequence"/>
</dbReference>
<dbReference type="PRINTS" id="PR00038">
    <property type="entry name" value="HTHLUXR"/>
</dbReference>
<accession>A0A081BLX0</accession>
<dbReference type="GO" id="GO:0003677">
    <property type="term" value="F:DNA binding"/>
    <property type="evidence" value="ECO:0007669"/>
    <property type="project" value="UniProtKB-KW"/>
</dbReference>
<evidence type="ECO:0000259" key="7">
    <source>
        <dbReference type="PROSITE" id="PS50112"/>
    </source>
</evidence>
<dbReference type="PROSITE" id="PS50885">
    <property type="entry name" value="HAMP"/>
    <property type="match status" value="1"/>
</dbReference>
<dbReference type="CDD" id="cd06170">
    <property type="entry name" value="LuxR_C_like"/>
    <property type="match status" value="1"/>
</dbReference>
<evidence type="ECO:0000256" key="1">
    <source>
        <dbReference type="ARBA" id="ARBA00023015"/>
    </source>
</evidence>
<keyword evidence="2" id="KW-0238">DNA-binding</keyword>
<dbReference type="GO" id="GO:0006355">
    <property type="term" value="P:regulation of DNA-templated transcription"/>
    <property type="evidence" value="ECO:0007669"/>
    <property type="project" value="InterPro"/>
</dbReference>
<evidence type="ECO:0000256" key="2">
    <source>
        <dbReference type="ARBA" id="ARBA00023125"/>
    </source>
</evidence>
<dbReference type="SUPFAM" id="SSF46894">
    <property type="entry name" value="C-terminal effector domain of the bipartite response regulators"/>
    <property type="match status" value="1"/>
</dbReference>
<dbReference type="STRING" id="1499966.U14_02630"/>
<dbReference type="CDD" id="cd00130">
    <property type="entry name" value="PAS"/>
    <property type="match status" value="1"/>
</dbReference>
<dbReference type="InterPro" id="IPR000792">
    <property type="entry name" value="Tscrpt_reg_LuxR_C"/>
</dbReference>
<dbReference type="PROSITE" id="PS50043">
    <property type="entry name" value="HTH_LUXR_2"/>
    <property type="match status" value="1"/>
</dbReference>
<gene>
    <name evidence="9" type="ORF">U14_02630</name>
</gene>
<keyword evidence="10" id="KW-1185">Reference proteome</keyword>
<dbReference type="InterPro" id="IPR035965">
    <property type="entry name" value="PAS-like_dom_sf"/>
</dbReference>
<dbReference type="CDD" id="cd06225">
    <property type="entry name" value="HAMP"/>
    <property type="match status" value="1"/>
</dbReference>
<dbReference type="InterPro" id="IPR013656">
    <property type="entry name" value="PAS_4"/>
</dbReference>
<feature type="domain" description="HAMP" evidence="8">
    <location>
        <begin position="185"/>
        <end position="237"/>
    </location>
</feature>
<dbReference type="InterPro" id="IPR003660">
    <property type="entry name" value="HAMP_dom"/>
</dbReference>
<keyword evidence="4" id="KW-0175">Coiled coil</keyword>
<keyword evidence="5" id="KW-0472">Membrane</keyword>
<dbReference type="PROSITE" id="PS50112">
    <property type="entry name" value="PAS"/>
    <property type="match status" value="1"/>
</dbReference>
<feature type="coiled-coil region" evidence="4">
    <location>
        <begin position="261"/>
        <end position="305"/>
    </location>
</feature>
<keyword evidence="1" id="KW-0805">Transcription regulation</keyword>
<dbReference type="InterPro" id="IPR036388">
    <property type="entry name" value="WH-like_DNA-bd_sf"/>
</dbReference>
<dbReference type="SMART" id="SM00304">
    <property type="entry name" value="HAMP"/>
    <property type="match status" value="1"/>
</dbReference>